<evidence type="ECO:0000256" key="2">
    <source>
        <dbReference type="ARBA" id="ARBA00022801"/>
    </source>
</evidence>
<evidence type="ECO:0000313" key="7">
    <source>
        <dbReference type="Proteomes" id="UP000009875"/>
    </source>
</evidence>
<dbReference type="Pfam" id="PF23915">
    <property type="entry name" value="SusG_C"/>
    <property type="match status" value="1"/>
</dbReference>
<dbReference type="GO" id="GO:0005993">
    <property type="term" value="P:trehalose catabolic process"/>
    <property type="evidence" value="ECO:0007669"/>
    <property type="project" value="InterPro"/>
</dbReference>
<dbReference type="RefSeq" id="WP_003777384.1">
    <property type="nucleotide sequence ID" value="NZ_JH992958.1"/>
</dbReference>
<proteinExistence type="inferred from homology"/>
<dbReference type="SUPFAM" id="SSF51445">
    <property type="entry name" value="(Trans)glycosidases"/>
    <property type="match status" value="1"/>
</dbReference>
<dbReference type="GO" id="GO:0004556">
    <property type="term" value="F:alpha-amylase activity"/>
    <property type="evidence" value="ECO:0007669"/>
    <property type="project" value="TreeGrafter"/>
</dbReference>
<dbReference type="SUPFAM" id="SSF51011">
    <property type="entry name" value="Glycosyl hydrolase domain"/>
    <property type="match status" value="1"/>
</dbReference>
<dbReference type="NCBIfam" id="TIGR02403">
    <property type="entry name" value="trehalose_treC"/>
    <property type="match status" value="1"/>
</dbReference>
<dbReference type="PANTHER" id="PTHR10357">
    <property type="entry name" value="ALPHA-AMYLASE FAMILY MEMBER"/>
    <property type="match status" value="1"/>
</dbReference>
<dbReference type="Gene3D" id="2.60.40.1180">
    <property type="entry name" value="Golgi alpha-mannosidase II"/>
    <property type="match status" value="1"/>
</dbReference>
<dbReference type="InterPro" id="IPR017853">
    <property type="entry name" value="GH"/>
</dbReference>
<keyword evidence="3" id="KW-0326">Glycosidase</keyword>
<dbReference type="OrthoDB" id="9805159at2"/>
<accession>K9ED16</accession>
<dbReference type="InterPro" id="IPR056300">
    <property type="entry name" value="SusG-like_C"/>
</dbReference>
<keyword evidence="7" id="KW-1185">Reference proteome</keyword>
<dbReference type="PATRIC" id="fig|883081.3.peg.689"/>
<evidence type="ECO:0000256" key="4">
    <source>
        <dbReference type="NCBIfam" id="TIGR02403"/>
    </source>
</evidence>
<dbReference type="NCBIfam" id="NF008183">
    <property type="entry name" value="PRK10933.1"/>
    <property type="match status" value="1"/>
</dbReference>
<dbReference type="CDD" id="cd11333">
    <property type="entry name" value="AmyAc_SI_OligoGlu_DGase"/>
    <property type="match status" value="1"/>
</dbReference>
<dbReference type="STRING" id="883081.HMPREF9698_00689"/>
<dbReference type="GO" id="GO:0008788">
    <property type="term" value="F:alpha,alpha-phosphotrehalase activity"/>
    <property type="evidence" value="ECO:0007669"/>
    <property type="project" value="UniProtKB-UniRule"/>
</dbReference>
<dbReference type="Gene3D" id="3.90.400.10">
    <property type="entry name" value="Oligo-1,6-glucosidase, Domain 2"/>
    <property type="match status" value="1"/>
</dbReference>
<dbReference type="Pfam" id="PF00128">
    <property type="entry name" value="Alpha-amylase"/>
    <property type="match status" value="1"/>
</dbReference>
<evidence type="ECO:0000313" key="6">
    <source>
        <dbReference type="EMBL" id="EKU93741.1"/>
    </source>
</evidence>
<dbReference type="eggNOG" id="COG0366">
    <property type="taxonomic scope" value="Bacteria"/>
</dbReference>
<dbReference type="HOGENOM" id="CLU_006462_1_2_9"/>
<dbReference type="FunFam" id="3.20.20.80:FF:000064">
    <property type="entry name" value="Oligo-1,6-glucosidase"/>
    <property type="match status" value="1"/>
</dbReference>
<dbReference type="InterPro" id="IPR013780">
    <property type="entry name" value="Glyco_hydro_b"/>
</dbReference>
<name>K9ED16_9LACT</name>
<evidence type="ECO:0000256" key="1">
    <source>
        <dbReference type="ARBA" id="ARBA00008061"/>
    </source>
</evidence>
<protein>
    <recommendedName>
        <fullName evidence="4">Alpha,alpha-phosphotrehalase</fullName>
        <ecNumber evidence="4">3.2.1.93</ecNumber>
    </recommendedName>
</protein>
<feature type="domain" description="Glycosyl hydrolase family 13 catalytic" evidence="5">
    <location>
        <begin position="11"/>
        <end position="413"/>
    </location>
</feature>
<dbReference type="AlphaFoldDB" id="K9ED16"/>
<dbReference type="PANTHER" id="PTHR10357:SF217">
    <property type="entry name" value="TREHALOSE-6-PHOSPHATE HYDROLASE"/>
    <property type="match status" value="1"/>
</dbReference>
<dbReference type="Gene3D" id="3.20.20.80">
    <property type="entry name" value="Glycosidases"/>
    <property type="match status" value="1"/>
</dbReference>
<dbReference type="EC" id="3.2.1.93" evidence="4"/>
<comment type="similarity">
    <text evidence="1">Belongs to the glycosyl hydrolase 13 family.</text>
</comment>
<dbReference type="Proteomes" id="UP000009875">
    <property type="component" value="Unassembled WGS sequence"/>
</dbReference>
<evidence type="ECO:0000259" key="5">
    <source>
        <dbReference type="SMART" id="SM00642"/>
    </source>
</evidence>
<sequence length="550" mass="63137">MKAFEDLVVYQAYPKSWQDTTGNGKGDLKGVTQRLPYLADLGIDLLWLNPFYKSPQKDNGYDISDYKSIDPDYGTWQDLDELVLKAGDLGIGLMFDMVLNHVSTDHDWFQKAAEGDPYYQDFFYIRPAKEDGSLPTNWESKFGGPAWAPFPGSDDYYLCLYDKSQADLNWHNPNVRQALYDVVNFWIDKGVKGFRFDVLNVIGKDLDLKDAEDGVGKKEYTDTPIVHEWIRELNQESFGRRDDLVTVGEMSSTTIEDSIKYSNPDYQELDMVFSFHHLKVDYKNGDKWTQMDFDFQELKRVLNDWQVGLTQGGGWNALFWNNHDQPRANSRFGDPKNYPYETATMLATTIHLLRGTPYIYQGEEIGMTNPNFDSIDDYQDVESHNAYKALLDRGLNPDQALGIIQDKSRDNGRTPMQWTGGDQAGFTTGQPWLNLAPNYKEVNTQVPDPSQKIFAYYQKLISLRKDYKVISHGDYQGIQLDHDRIFAYLRIYQGQKLLVLNHFYPGQANISLDPDLVDQSAKVLISNSGDRTLQEDFTMGPYESVAFLID</sequence>
<dbReference type="InterPro" id="IPR012769">
    <property type="entry name" value="Trehalose_TreC"/>
</dbReference>
<dbReference type="SMART" id="SM00642">
    <property type="entry name" value="Aamy"/>
    <property type="match status" value="1"/>
</dbReference>
<dbReference type="EMBL" id="AGXA01000016">
    <property type="protein sequence ID" value="EKU93741.1"/>
    <property type="molecule type" value="Genomic_DNA"/>
</dbReference>
<comment type="caution">
    <text evidence="6">The sequence shown here is derived from an EMBL/GenBank/DDBJ whole genome shotgun (WGS) entry which is preliminary data.</text>
</comment>
<reference evidence="6 7" key="1">
    <citation type="submission" date="2012-09" db="EMBL/GenBank/DDBJ databases">
        <title>The Genome Sequence of Alloiococcus otitis ATCC 51267.</title>
        <authorList>
            <consortium name="The Broad Institute Genome Sequencing Platform"/>
            <person name="Earl A."/>
            <person name="Ward D."/>
            <person name="Feldgarden M."/>
            <person name="Gevers D."/>
            <person name="Huys G."/>
            <person name="Walker B."/>
            <person name="Young S.K."/>
            <person name="Zeng Q."/>
            <person name="Gargeya S."/>
            <person name="Fitzgerald M."/>
            <person name="Haas B."/>
            <person name="Abouelleil A."/>
            <person name="Alvarado L."/>
            <person name="Arachchi H.M."/>
            <person name="Berlin A.M."/>
            <person name="Chapman S.B."/>
            <person name="Goldberg J."/>
            <person name="Griggs A."/>
            <person name="Gujja S."/>
            <person name="Hansen M."/>
            <person name="Howarth C."/>
            <person name="Imamovic A."/>
            <person name="Larimer J."/>
            <person name="McCowen C."/>
            <person name="Montmayeur A."/>
            <person name="Murphy C."/>
            <person name="Neiman D."/>
            <person name="Pearson M."/>
            <person name="Priest M."/>
            <person name="Roberts A."/>
            <person name="Saif S."/>
            <person name="Shea T."/>
            <person name="Sisk P."/>
            <person name="Sykes S."/>
            <person name="Wortman J."/>
            <person name="Nusbaum C."/>
            <person name="Birren B."/>
        </authorList>
    </citation>
    <scope>NUCLEOTIDE SEQUENCE [LARGE SCALE GENOMIC DNA]</scope>
    <source>
        <strain evidence="6 7">ATCC 51267</strain>
    </source>
</reference>
<dbReference type="InterPro" id="IPR045857">
    <property type="entry name" value="O16G_dom_2"/>
</dbReference>
<organism evidence="6 7">
    <name type="scientific">Alloiococcus otitis ATCC 51267</name>
    <dbReference type="NCBI Taxonomy" id="883081"/>
    <lineage>
        <taxon>Bacteria</taxon>
        <taxon>Bacillati</taxon>
        <taxon>Bacillota</taxon>
        <taxon>Bacilli</taxon>
        <taxon>Lactobacillales</taxon>
        <taxon>Carnobacteriaceae</taxon>
        <taxon>Alloiococcus</taxon>
    </lineage>
</organism>
<dbReference type="InterPro" id="IPR006047">
    <property type="entry name" value="GH13_cat_dom"/>
</dbReference>
<evidence type="ECO:0000256" key="3">
    <source>
        <dbReference type="ARBA" id="ARBA00023295"/>
    </source>
</evidence>
<keyword evidence="2" id="KW-0378">Hydrolase</keyword>
<gene>
    <name evidence="6" type="ORF">HMPREF9698_00689</name>
</gene>
<dbReference type="GO" id="GO:0005737">
    <property type="term" value="C:cytoplasm"/>
    <property type="evidence" value="ECO:0007669"/>
    <property type="project" value="UniProtKB-UniRule"/>
</dbReference>